<accession>A0A4U8WBS3</accession>
<feature type="transmembrane region" description="Helical" evidence="6">
    <location>
        <begin position="136"/>
        <end position="157"/>
    </location>
</feature>
<evidence type="ECO:0000256" key="5">
    <source>
        <dbReference type="ARBA" id="ARBA00023136"/>
    </source>
</evidence>
<reference evidence="7 8" key="1">
    <citation type="submission" date="2019-02" db="EMBL/GenBank/DDBJ databases">
        <authorList>
            <consortium name="Pathogen Informatics"/>
        </authorList>
    </citation>
    <scope>NUCLEOTIDE SEQUENCE [LARGE SCALE GENOMIC DNA]</scope>
    <source>
        <strain evidence="7 8">3012STDY6944375</strain>
    </source>
</reference>
<dbReference type="AlphaFoldDB" id="A0A4U8WBS3"/>
<dbReference type="RefSeq" id="WP_130913667.1">
    <property type="nucleotide sequence ID" value="NZ_LR215974.1"/>
</dbReference>
<feature type="transmembrane region" description="Helical" evidence="6">
    <location>
        <begin position="95"/>
        <end position="116"/>
    </location>
</feature>
<dbReference type="GO" id="GO:0005886">
    <property type="term" value="C:plasma membrane"/>
    <property type="evidence" value="ECO:0007669"/>
    <property type="project" value="UniProtKB-SubCell"/>
</dbReference>
<dbReference type="PANTHER" id="PTHR30250:SF11">
    <property type="entry name" value="O-ANTIGEN TRANSPORTER-RELATED"/>
    <property type="match status" value="1"/>
</dbReference>
<proteinExistence type="predicted"/>
<feature type="transmembrane region" description="Helical" evidence="6">
    <location>
        <begin position="279"/>
        <end position="297"/>
    </location>
</feature>
<comment type="subcellular location">
    <subcellularLocation>
        <location evidence="1">Cell membrane</location>
        <topology evidence="1">Multi-pass membrane protein</topology>
    </subcellularLocation>
</comment>
<evidence type="ECO:0000313" key="7">
    <source>
        <dbReference type="EMBL" id="VFB02936.1"/>
    </source>
</evidence>
<dbReference type="KEGG" id="ctai:NCTC12078_00922"/>
<evidence type="ECO:0000256" key="6">
    <source>
        <dbReference type="SAM" id="Phobius"/>
    </source>
</evidence>
<name>A0A4U8WBS3_9FLAO</name>
<feature type="transmembrane region" description="Helical" evidence="6">
    <location>
        <begin position="21"/>
        <end position="43"/>
    </location>
</feature>
<feature type="transmembrane region" description="Helical" evidence="6">
    <location>
        <begin position="318"/>
        <end position="340"/>
    </location>
</feature>
<gene>
    <name evidence="7" type="ORF">NCTC12078_00922</name>
</gene>
<keyword evidence="2" id="KW-1003">Cell membrane</keyword>
<keyword evidence="4 6" id="KW-1133">Transmembrane helix</keyword>
<feature type="transmembrane region" description="Helical" evidence="6">
    <location>
        <begin position="346"/>
        <end position="366"/>
    </location>
</feature>
<feature type="transmembrane region" description="Helical" evidence="6">
    <location>
        <begin position="55"/>
        <end position="75"/>
    </location>
</feature>
<organism evidence="7 8">
    <name type="scientific">Chryseobacterium taihuense</name>
    <dbReference type="NCBI Taxonomy" id="1141221"/>
    <lineage>
        <taxon>Bacteria</taxon>
        <taxon>Pseudomonadati</taxon>
        <taxon>Bacteroidota</taxon>
        <taxon>Flavobacteriia</taxon>
        <taxon>Flavobacteriales</taxon>
        <taxon>Weeksellaceae</taxon>
        <taxon>Chryseobacterium group</taxon>
        <taxon>Chryseobacterium</taxon>
    </lineage>
</organism>
<keyword evidence="5 6" id="KW-0472">Membrane</keyword>
<evidence type="ECO:0000313" key="8">
    <source>
        <dbReference type="Proteomes" id="UP000290013"/>
    </source>
</evidence>
<evidence type="ECO:0000256" key="3">
    <source>
        <dbReference type="ARBA" id="ARBA00022692"/>
    </source>
</evidence>
<dbReference type="PANTHER" id="PTHR30250">
    <property type="entry name" value="PST FAMILY PREDICTED COLANIC ACID TRANSPORTER"/>
    <property type="match status" value="1"/>
</dbReference>
<evidence type="ECO:0000256" key="2">
    <source>
        <dbReference type="ARBA" id="ARBA00022475"/>
    </source>
</evidence>
<evidence type="ECO:0000256" key="1">
    <source>
        <dbReference type="ARBA" id="ARBA00004651"/>
    </source>
</evidence>
<feature type="transmembrane region" description="Helical" evidence="6">
    <location>
        <begin position="169"/>
        <end position="193"/>
    </location>
</feature>
<dbReference type="InterPro" id="IPR050833">
    <property type="entry name" value="Poly_Biosynth_Transport"/>
</dbReference>
<evidence type="ECO:0000256" key="4">
    <source>
        <dbReference type="ARBA" id="ARBA00022989"/>
    </source>
</evidence>
<sequence length="433" mass="48885">MLVHIFNKLIQNDINRRIFNHSVWILLGNIISKTTLLLSTILLSNILLKEEYGQFGILKSTIIMFSAFAGLELGLTATKYISQYKYSNKKKVENIIGLSNLFSITISFIIACLIFIFSDEIAEMIKAPKLSSGLKITSGIVFFSSLNGIQNGIFAGLEKFKELSINTSIAGVISSVGMIFGAKYFGLLGVIIFFGSNYLILYILNYFLLRKFFYKFYKIKLFNRENFNELKIIWKFSLPAILAALMVAPVTWICNYILVQPASGYVEMAYFDIANQWRNAVLFIPTALSQIALPMLSAAVEDSKLYKTTYIKNIKLNFCIALILVIVLVVGSPIIISAYDKDYHEALYPLIIMFVTTGLIAINNVIGQVIASKNKMWLGFMVNFIWGISLIILSYIFVTLFRWGAVGISLAYLLSYTIHTVIQFLLIKNILKI</sequence>
<dbReference type="Proteomes" id="UP000290013">
    <property type="component" value="Chromosome"/>
</dbReference>
<feature type="transmembrane region" description="Helical" evidence="6">
    <location>
        <begin position="403"/>
        <end position="427"/>
    </location>
</feature>
<feature type="transmembrane region" description="Helical" evidence="6">
    <location>
        <begin position="238"/>
        <end position="259"/>
    </location>
</feature>
<dbReference type="EMBL" id="LR215974">
    <property type="protein sequence ID" value="VFB02936.1"/>
    <property type="molecule type" value="Genomic_DNA"/>
</dbReference>
<protein>
    <submittedName>
        <fullName evidence="7">MATE efflux family protein</fullName>
    </submittedName>
</protein>
<dbReference type="Pfam" id="PF13440">
    <property type="entry name" value="Polysacc_synt_3"/>
    <property type="match status" value="1"/>
</dbReference>
<feature type="transmembrane region" description="Helical" evidence="6">
    <location>
        <begin position="378"/>
        <end position="397"/>
    </location>
</feature>
<keyword evidence="3 6" id="KW-0812">Transmembrane</keyword>